<dbReference type="EMBL" id="CP001848">
    <property type="protein sequence ID" value="ADB18902.1"/>
    <property type="molecule type" value="Genomic_DNA"/>
</dbReference>
<protein>
    <submittedName>
        <fullName evidence="1">Uncharacterized protein</fullName>
    </submittedName>
</protein>
<dbReference type="AlphaFoldDB" id="D2R453"/>
<sequence length="298" mass="31742">MNPHPSLREQLDACRAGSDDLQLPELADLATRVSSDAQVAQDLAALHQADHELRSQLVEVKVPEGLAARLLSQLAAARQQQLQSPQLLDSLSTSLQNEISLPAEPTAVSPTAVEPAAQPEAIESRKFSRRKLLQGIAGGTLAAALAGGAIAFLRYQSSGPTTVSRDELAAQSSTWIESVLPLPGWKPAGTSMPLAKYPIDRAVTVAPRAWRSFQPGGTTGGSGVAYDLTRPGSQRALLFVIRTSASHKVPSVPDPHSLLPASGNMKLTSWQSAGILYVLAVDDDHQNLSDYLRTRQVI</sequence>
<proteinExistence type="predicted"/>
<organism evidence="1 2">
    <name type="scientific">Pirellula staleyi (strain ATCC 27377 / DSM 6068 / ICPB 4128)</name>
    <name type="common">Pirella staleyi</name>
    <dbReference type="NCBI Taxonomy" id="530564"/>
    <lineage>
        <taxon>Bacteria</taxon>
        <taxon>Pseudomonadati</taxon>
        <taxon>Planctomycetota</taxon>
        <taxon>Planctomycetia</taxon>
        <taxon>Pirellulales</taxon>
        <taxon>Pirellulaceae</taxon>
        <taxon>Pirellula</taxon>
    </lineage>
</organism>
<accession>D2R453</accession>
<dbReference type="STRING" id="530564.Psta_4254"/>
<reference evidence="1 2" key="1">
    <citation type="journal article" date="2009" name="Stand. Genomic Sci.">
        <title>Complete genome sequence of Pirellula staleyi type strain (ATCC 27377).</title>
        <authorList>
            <person name="Clum A."/>
            <person name="Tindall B.J."/>
            <person name="Sikorski J."/>
            <person name="Ivanova N."/>
            <person name="Mavrommatis K."/>
            <person name="Lucas S."/>
            <person name="Glavina del Rio T."/>
            <person name="Nolan M."/>
            <person name="Chen F."/>
            <person name="Tice H."/>
            <person name="Pitluck S."/>
            <person name="Cheng J.F."/>
            <person name="Chertkov O."/>
            <person name="Brettin T."/>
            <person name="Han C."/>
            <person name="Detter J.C."/>
            <person name="Kuske C."/>
            <person name="Bruce D."/>
            <person name="Goodwin L."/>
            <person name="Ovchinikova G."/>
            <person name="Pati A."/>
            <person name="Mikhailova N."/>
            <person name="Chen A."/>
            <person name="Palaniappan K."/>
            <person name="Land M."/>
            <person name="Hauser L."/>
            <person name="Chang Y.J."/>
            <person name="Jeffries C.D."/>
            <person name="Chain P."/>
            <person name="Rohde M."/>
            <person name="Goker M."/>
            <person name="Bristow J."/>
            <person name="Eisen J.A."/>
            <person name="Markowitz V."/>
            <person name="Hugenholtz P."/>
            <person name="Kyrpides N.C."/>
            <person name="Klenk H.P."/>
            <person name="Lapidus A."/>
        </authorList>
    </citation>
    <scope>NUCLEOTIDE SEQUENCE [LARGE SCALE GENOMIC DNA]</scope>
    <source>
        <strain evidence="2">ATCC 27377 / DSM 6068 / ICPB 4128</strain>
    </source>
</reference>
<dbReference type="Proteomes" id="UP000001887">
    <property type="component" value="Chromosome"/>
</dbReference>
<evidence type="ECO:0000313" key="1">
    <source>
        <dbReference type="EMBL" id="ADB18902.1"/>
    </source>
</evidence>
<gene>
    <name evidence="1" type="ordered locus">Psta_4254</name>
</gene>
<name>D2R453_PIRSD</name>
<dbReference type="KEGG" id="psl:Psta_4254"/>
<evidence type="ECO:0000313" key="2">
    <source>
        <dbReference type="Proteomes" id="UP000001887"/>
    </source>
</evidence>
<dbReference type="HOGENOM" id="CLU_933369_0_0_0"/>
<keyword evidence="2" id="KW-1185">Reference proteome</keyword>